<proteinExistence type="predicted"/>
<reference evidence="2" key="1">
    <citation type="submission" date="2021-02" db="EMBL/GenBank/DDBJ databases">
        <title>Skermanella TT6 skin isolate.</title>
        <authorList>
            <person name="Lee K."/>
            <person name="Ganzorig M."/>
        </authorList>
    </citation>
    <scope>NUCLEOTIDE SEQUENCE</scope>
    <source>
        <strain evidence="2">TT6</strain>
    </source>
</reference>
<evidence type="ECO:0000259" key="1">
    <source>
        <dbReference type="PROSITE" id="PS51671"/>
    </source>
</evidence>
<feature type="domain" description="ACT" evidence="1">
    <location>
        <begin position="10"/>
        <end position="88"/>
    </location>
</feature>
<dbReference type="Pfam" id="PF01842">
    <property type="entry name" value="ACT"/>
    <property type="match status" value="1"/>
</dbReference>
<dbReference type="InterPro" id="IPR045865">
    <property type="entry name" value="ACT-like_dom_sf"/>
</dbReference>
<dbReference type="CDD" id="cd02116">
    <property type="entry name" value="ACT"/>
    <property type="match status" value="1"/>
</dbReference>
<dbReference type="InterPro" id="IPR050990">
    <property type="entry name" value="UPF0237/GcvR_regulator"/>
</dbReference>
<dbReference type="PROSITE" id="PS51671">
    <property type="entry name" value="ACT"/>
    <property type="match status" value="2"/>
</dbReference>
<organism evidence="2 3">
    <name type="scientific">Skermanella cutis</name>
    <dbReference type="NCBI Taxonomy" id="2775420"/>
    <lineage>
        <taxon>Bacteria</taxon>
        <taxon>Pseudomonadati</taxon>
        <taxon>Pseudomonadota</taxon>
        <taxon>Alphaproteobacteria</taxon>
        <taxon>Rhodospirillales</taxon>
        <taxon>Azospirillaceae</taxon>
        <taxon>Skermanella</taxon>
    </lineage>
</organism>
<feature type="domain" description="ACT" evidence="1">
    <location>
        <begin position="100"/>
        <end position="174"/>
    </location>
</feature>
<dbReference type="PANTHER" id="PTHR34875:SF6">
    <property type="entry name" value="UPF0237 PROTEIN MJ1558"/>
    <property type="match status" value="1"/>
</dbReference>
<protein>
    <submittedName>
        <fullName evidence="2">ACT domain-containing protein</fullName>
    </submittedName>
</protein>
<gene>
    <name evidence="2" type="ORF">IGS68_12935</name>
</gene>
<dbReference type="EMBL" id="CP067420">
    <property type="protein sequence ID" value="QQP92046.1"/>
    <property type="molecule type" value="Genomic_DNA"/>
</dbReference>
<dbReference type="PANTHER" id="PTHR34875">
    <property type="entry name" value="UPF0237 PROTEIN MJ1558"/>
    <property type="match status" value="1"/>
</dbReference>
<sequence>MPSAKPLLALVSILAADRVGLVSAIAGRLYDLGINLRDTTFAAMGQGAEFSAVCELPGDLGTAELERELSALPELAEARVEVTDYEYEATPGPETLVTHVIELSGGDQLGLIARLAEVFREYGANIVRLEAQTVPGSGGDRYITRFAVAIPPARAEICLSAVANTAGSLRLDCSVEEA</sequence>
<keyword evidence="3" id="KW-1185">Reference proteome</keyword>
<dbReference type="Gene3D" id="3.30.70.260">
    <property type="match status" value="2"/>
</dbReference>
<dbReference type="Proteomes" id="UP000595197">
    <property type="component" value="Chromosome"/>
</dbReference>
<dbReference type="InterPro" id="IPR002912">
    <property type="entry name" value="ACT_dom"/>
</dbReference>
<name>A0ABX7BCE4_9PROT</name>
<dbReference type="SUPFAM" id="SSF55021">
    <property type="entry name" value="ACT-like"/>
    <property type="match status" value="2"/>
</dbReference>
<accession>A0ABX7BCE4</accession>
<evidence type="ECO:0000313" key="3">
    <source>
        <dbReference type="Proteomes" id="UP000595197"/>
    </source>
</evidence>
<evidence type="ECO:0000313" key="2">
    <source>
        <dbReference type="EMBL" id="QQP92046.1"/>
    </source>
</evidence>
<dbReference type="RefSeq" id="WP_201080580.1">
    <property type="nucleotide sequence ID" value="NZ_CP067420.1"/>
</dbReference>